<comment type="catalytic activity">
    <reaction evidence="1">
        <text>ATP + protein L-histidine = ADP + protein N-phospho-L-histidine.</text>
        <dbReference type="EC" id="2.7.13.3"/>
    </reaction>
</comment>
<dbReference type="Pfam" id="PF13493">
    <property type="entry name" value="DUF4118"/>
    <property type="match status" value="1"/>
</dbReference>
<dbReference type="InterPro" id="IPR003661">
    <property type="entry name" value="HisK_dim/P_dom"/>
</dbReference>
<dbReference type="InterPro" id="IPR003594">
    <property type="entry name" value="HATPase_dom"/>
</dbReference>
<keyword evidence="6 13" id="KW-0812">Transmembrane</keyword>
<dbReference type="Gene3D" id="1.20.120.620">
    <property type="entry name" value="Backbone structure of the membrane domain of e. Coli histidine kinase receptor kdpd"/>
    <property type="match status" value="1"/>
</dbReference>
<organism evidence="15 16">
    <name type="scientific">Caulobacter ginsengisoli</name>
    <dbReference type="NCBI Taxonomy" id="400775"/>
    <lineage>
        <taxon>Bacteria</taxon>
        <taxon>Pseudomonadati</taxon>
        <taxon>Pseudomonadota</taxon>
        <taxon>Alphaproteobacteria</taxon>
        <taxon>Caulobacterales</taxon>
        <taxon>Caulobacteraceae</taxon>
        <taxon>Caulobacter</taxon>
    </lineage>
</organism>
<evidence type="ECO:0000256" key="3">
    <source>
        <dbReference type="ARBA" id="ARBA00012438"/>
    </source>
</evidence>
<dbReference type="EMBL" id="JAUSVS010000007">
    <property type="protein sequence ID" value="MDQ0465529.1"/>
    <property type="molecule type" value="Genomic_DNA"/>
</dbReference>
<name>A0ABU0IU58_9CAUL</name>
<dbReference type="SMART" id="SM00387">
    <property type="entry name" value="HATPase_c"/>
    <property type="match status" value="1"/>
</dbReference>
<evidence type="ECO:0000256" key="9">
    <source>
        <dbReference type="ARBA" id="ARBA00022840"/>
    </source>
</evidence>
<dbReference type="InterPro" id="IPR029016">
    <property type="entry name" value="GAF-like_dom_sf"/>
</dbReference>
<feature type="transmembrane region" description="Helical" evidence="13">
    <location>
        <begin position="12"/>
        <end position="33"/>
    </location>
</feature>
<keyword evidence="11" id="KW-0902">Two-component regulatory system</keyword>
<dbReference type="InterPro" id="IPR038318">
    <property type="entry name" value="KdpD_sf"/>
</dbReference>
<evidence type="ECO:0000256" key="7">
    <source>
        <dbReference type="ARBA" id="ARBA00022741"/>
    </source>
</evidence>
<evidence type="ECO:0000256" key="12">
    <source>
        <dbReference type="ARBA" id="ARBA00023136"/>
    </source>
</evidence>
<dbReference type="InterPro" id="IPR004358">
    <property type="entry name" value="Sig_transdc_His_kin-like_C"/>
</dbReference>
<feature type="transmembrane region" description="Helical" evidence="13">
    <location>
        <begin position="96"/>
        <end position="115"/>
    </location>
</feature>
<feature type="transmembrane region" description="Helical" evidence="13">
    <location>
        <begin position="45"/>
        <end position="76"/>
    </location>
</feature>
<keyword evidence="9" id="KW-0067">ATP-binding</keyword>
<dbReference type="InterPro" id="IPR036097">
    <property type="entry name" value="HisK_dim/P_sf"/>
</dbReference>
<dbReference type="Proteomes" id="UP001228905">
    <property type="component" value="Unassembled WGS sequence"/>
</dbReference>
<dbReference type="EC" id="2.7.13.3" evidence="3"/>
<keyword evidence="8 15" id="KW-0418">Kinase</keyword>
<dbReference type="InterPro" id="IPR052023">
    <property type="entry name" value="Histidine_kinase_KdpD"/>
</dbReference>
<evidence type="ECO:0000256" key="2">
    <source>
        <dbReference type="ARBA" id="ARBA00004141"/>
    </source>
</evidence>
<keyword evidence="12 13" id="KW-0472">Membrane</keyword>
<dbReference type="Pfam" id="PF02518">
    <property type="entry name" value="HATPase_c"/>
    <property type="match status" value="1"/>
</dbReference>
<comment type="caution">
    <text evidence="15">The sequence shown here is derived from an EMBL/GenBank/DDBJ whole genome shotgun (WGS) entry which is preliminary data.</text>
</comment>
<evidence type="ECO:0000313" key="16">
    <source>
        <dbReference type="Proteomes" id="UP001228905"/>
    </source>
</evidence>
<keyword evidence="5" id="KW-0808">Transferase</keyword>
<dbReference type="PANTHER" id="PTHR45569:SF1">
    <property type="entry name" value="SENSOR PROTEIN KDPD"/>
    <property type="match status" value="1"/>
</dbReference>
<keyword evidence="4" id="KW-0597">Phosphoprotein</keyword>
<dbReference type="GO" id="GO:0016301">
    <property type="term" value="F:kinase activity"/>
    <property type="evidence" value="ECO:0007669"/>
    <property type="project" value="UniProtKB-KW"/>
</dbReference>
<dbReference type="Pfam" id="PF00512">
    <property type="entry name" value="HisKA"/>
    <property type="match status" value="1"/>
</dbReference>
<dbReference type="PANTHER" id="PTHR45569">
    <property type="entry name" value="SENSOR PROTEIN KDPD"/>
    <property type="match status" value="1"/>
</dbReference>
<accession>A0ABU0IU58</accession>
<comment type="subcellular location">
    <subcellularLocation>
        <location evidence="2">Membrane</location>
        <topology evidence="2">Multi-pass membrane protein</topology>
    </subcellularLocation>
</comment>
<evidence type="ECO:0000256" key="6">
    <source>
        <dbReference type="ARBA" id="ARBA00022692"/>
    </source>
</evidence>
<proteinExistence type="predicted"/>
<dbReference type="CDD" id="cd00082">
    <property type="entry name" value="HisKA"/>
    <property type="match status" value="1"/>
</dbReference>
<keyword evidence="16" id="KW-1185">Reference proteome</keyword>
<evidence type="ECO:0000256" key="10">
    <source>
        <dbReference type="ARBA" id="ARBA00022989"/>
    </source>
</evidence>
<evidence type="ECO:0000259" key="14">
    <source>
        <dbReference type="PROSITE" id="PS50109"/>
    </source>
</evidence>
<keyword evidence="10 13" id="KW-1133">Transmembrane helix</keyword>
<dbReference type="CDD" id="cd00075">
    <property type="entry name" value="HATPase"/>
    <property type="match status" value="1"/>
</dbReference>
<evidence type="ECO:0000313" key="15">
    <source>
        <dbReference type="EMBL" id="MDQ0465529.1"/>
    </source>
</evidence>
<dbReference type="PROSITE" id="PS50109">
    <property type="entry name" value="HIS_KIN"/>
    <property type="match status" value="1"/>
</dbReference>
<dbReference type="Gene3D" id="3.30.450.40">
    <property type="match status" value="1"/>
</dbReference>
<dbReference type="PRINTS" id="PR00344">
    <property type="entry name" value="BCTRLSENSOR"/>
</dbReference>
<evidence type="ECO:0000256" key="1">
    <source>
        <dbReference type="ARBA" id="ARBA00000085"/>
    </source>
</evidence>
<evidence type="ECO:0000256" key="11">
    <source>
        <dbReference type="ARBA" id="ARBA00023012"/>
    </source>
</evidence>
<dbReference type="SMART" id="SM00388">
    <property type="entry name" value="HisKA"/>
    <property type="match status" value="1"/>
</dbReference>
<evidence type="ECO:0000256" key="5">
    <source>
        <dbReference type="ARBA" id="ARBA00022679"/>
    </source>
</evidence>
<sequence>MSAASPHPFARFLAAAPAHLGGAALVGLAALVASGIDGAVENADLAMVFMLAVLAAGLSFGLWPALSAAALAALTYDLLFLEPRMTLVIGHAGDGLTFAVFFAVAVATGGLSGRIRDQSRAVSSQADTVAALLAASRRFSAAADRCEAAEVLAEHLALGTGGQAVVLLPGAAGLEIVARSPVEAGLEPEDLAQAERVLAGGQPAESGAWRLYPLAERVGVAGVDVTRVGAQTDAPLVAALLDQGGVALERARLAAQAADGAALHRSDRLRSALLNSVSHDLRTPLSTVLGAATTLIDLGKSIRPAVRNDLLLSIREEAERLSRYVGDLLDMTRLEGGALVARRDWTDVREVLAAAAARVTPRLDGRTLGTDFPAELSLVRCDAALLEQALVNILENAIAYSRAGAAIETAAHEDRGNVVISVEDQGRGIPTGELEQVFERFRRLEEPSDRGKGAGLGLAIAKGFVEAMGGRIAAASPIQDGRGTRILISLKKEIETPGHML</sequence>
<keyword evidence="7" id="KW-0547">Nucleotide-binding</keyword>
<dbReference type="InterPro" id="IPR036890">
    <property type="entry name" value="HATPase_C_sf"/>
</dbReference>
<evidence type="ECO:0000256" key="13">
    <source>
        <dbReference type="SAM" id="Phobius"/>
    </source>
</evidence>
<dbReference type="InterPro" id="IPR025201">
    <property type="entry name" value="KdpD_TM"/>
</dbReference>
<dbReference type="SUPFAM" id="SSF47384">
    <property type="entry name" value="Homodimeric domain of signal transducing histidine kinase"/>
    <property type="match status" value="1"/>
</dbReference>
<dbReference type="Gene3D" id="1.10.287.130">
    <property type="match status" value="1"/>
</dbReference>
<dbReference type="Gene3D" id="3.30.565.10">
    <property type="entry name" value="Histidine kinase-like ATPase, C-terminal domain"/>
    <property type="match status" value="1"/>
</dbReference>
<dbReference type="RefSeq" id="WP_307350936.1">
    <property type="nucleotide sequence ID" value="NZ_JAUSVS010000007.1"/>
</dbReference>
<evidence type="ECO:0000256" key="8">
    <source>
        <dbReference type="ARBA" id="ARBA00022777"/>
    </source>
</evidence>
<dbReference type="InterPro" id="IPR005467">
    <property type="entry name" value="His_kinase_dom"/>
</dbReference>
<gene>
    <name evidence="15" type="ORF">QO010_003318</name>
</gene>
<evidence type="ECO:0000256" key="4">
    <source>
        <dbReference type="ARBA" id="ARBA00022553"/>
    </source>
</evidence>
<reference evidence="15 16" key="1">
    <citation type="submission" date="2023-07" db="EMBL/GenBank/DDBJ databases">
        <title>Genomic Encyclopedia of Type Strains, Phase IV (KMG-IV): sequencing the most valuable type-strain genomes for metagenomic binning, comparative biology and taxonomic classification.</title>
        <authorList>
            <person name="Goeker M."/>
        </authorList>
    </citation>
    <scope>NUCLEOTIDE SEQUENCE [LARGE SCALE GENOMIC DNA]</scope>
    <source>
        <strain evidence="15 16">DSM 18695</strain>
    </source>
</reference>
<protein>
    <recommendedName>
        <fullName evidence="3">histidine kinase</fullName>
        <ecNumber evidence="3">2.7.13.3</ecNumber>
    </recommendedName>
</protein>
<dbReference type="SUPFAM" id="SSF55874">
    <property type="entry name" value="ATPase domain of HSP90 chaperone/DNA topoisomerase II/histidine kinase"/>
    <property type="match status" value="1"/>
</dbReference>
<feature type="domain" description="Histidine kinase" evidence="14">
    <location>
        <begin position="276"/>
        <end position="494"/>
    </location>
</feature>